<name>A0AAE1IIZ3_9HYPO</name>
<feature type="region of interest" description="Disordered" evidence="1">
    <location>
        <begin position="306"/>
        <end position="336"/>
    </location>
</feature>
<feature type="region of interest" description="Disordered" evidence="1">
    <location>
        <begin position="370"/>
        <end position="389"/>
    </location>
</feature>
<dbReference type="RefSeq" id="XP_062759236.1">
    <property type="nucleotide sequence ID" value="XM_062895795.1"/>
</dbReference>
<dbReference type="Proteomes" id="UP001273209">
    <property type="component" value="Unassembled WGS sequence"/>
</dbReference>
<evidence type="ECO:0000313" key="3">
    <source>
        <dbReference type="Proteomes" id="UP001273209"/>
    </source>
</evidence>
<organism evidence="2 3">
    <name type="scientific">Trichoderma aggressivum f. europaeum</name>
    <dbReference type="NCBI Taxonomy" id="173218"/>
    <lineage>
        <taxon>Eukaryota</taxon>
        <taxon>Fungi</taxon>
        <taxon>Dikarya</taxon>
        <taxon>Ascomycota</taxon>
        <taxon>Pezizomycotina</taxon>
        <taxon>Sordariomycetes</taxon>
        <taxon>Hypocreomycetidae</taxon>
        <taxon>Hypocreales</taxon>
        <taxon>Hypocreaceae</taxon>
        <taxon>Trichoderma</taxon>
    </lineage>
</organism>
<sequence>MAAITRQPFAPLDGARLQSLTSLKNRQNASVSPKRKADFLEIDNCENVDPLLFAKRSKGVSSGTPAKDGLKPSSFFLTPRIGTPVAGARSLAGQNKAASTPRRILNPKSNLGKASVDTTPKSCPVAPAGRSPTQGKRSRLLSGRRRATRLDPPSFHLGGSSAPFSLDAALKGTISGYTPRSSVKKPVVSDLLEPDSKASWFFDIHEDTPEQEMTNLLQHSTCTLDISSDEETEQRAKRDGAEGRDKENIPPADDVSQTSAHRASPSPKGDEMLFEKQRVALGEMNAADFYAEGCDETSVILIHEDEDEDGEPEAPIATVSNIPSYIPEEPEEEEEEDELEIHQDIDALISRSIGSKAAVLQPIEGTGESFELWESSSAKDEAESVVGSP</sequence>
<dbReference type="GeneID" id="87915700"/>
<reference evidence="2" key="1">
    <citation type="submission" date="2023-11" db="EMBL/GenBank/DDBJ databases">
        <title>The genome sequences of three competitors of mushroom-forming fungi.</title>
        <authorList>
            <person name="Beijen E."/>
            <person name="Ohm R.A."/>
        </authorList>
    </citation>
    <scope>NUCLEOTIDE SEQUENCE</scope>
    <source>
        <strain evidence="2">CBS 100526</strain>
    </source>
</reference>
<evidence type="ECO:0000256" key="1">
    <source>
        <dbReference type="SAM" id="MobiDB-lite"/>
    </source>
</evidence>
<comment type="caution">
    <text evidence="2">The sequence shown here is derived from an EMBL/GenBank/DDBJ whole genome shotgun (WGS) entry which is preliminary data.</text>
</comment>
<proteinExistence type="predicted"/>
<keyword evidence="3" id="KW-1185">Reference proteome</keyword>
<evidence type="ECO:0008006" key="4">
    <source>
        <dbReference type="Google" id="ProtNLM"/>
    </source>
</evidence>
<accession>A0AAE1IIZ3</accession>
<dbReference type="EMBL" id="JAWRVG010000004">
    <property type="protein sequence ID" value="KAK4082807.1"/>
    <property type="molecule type" value="Genomic_DNA"/>
</dbReference>
<protein>
    <recommendedName>
        <fullName evidence="4">Thymidylate kinase</fullName>
    </recommendedName>
</protein>
<evidence type="ECO:0000313" key="2">
    <source>
        <dbReference type="EMBL" id="KAK4082807.1"/>
    </source>
</evidence>
<feature type="region of interest" description="Disordered" evidence="1">
    <location>
        <begin position="88"/>
        <end position="143"/>
    </location>
</feature>
<feature type="region of interest" description="Disordered" evidence="1">
    <location>
        <begin position="223"/>
        <end position="271"/>
    </location>
</feature>
<feature type="compositionally biased region" description="Basic and acidic residues" evidence="1">
    <location>
        <begin position="233"/>
        <end position="248"/>
    </location>
</feature>
<gene>
    <name evidence="2" type="ORF">Triagg1_1697</name>
</gene>
<dbReference type="AlphaFoldDB" id="A0AAE1IIZ3"/>